<dbReference type="AlphaFoldDB" id="A0A8H2PYI0"/>
<feature type="transmembrane region" description="Helical" evidence="12">
    <location>
        <begin position="91"/>
        <end position="115"/>
    </location>
</feature>
<evidence type="ECO:0000256" key="10">
    <source>
        <dbReference type="ARBA" id="ARBA00023004"/>
    </source>
</evidence>
<evidence type="ECO:0000256" key="5">
    <source>
        <dbReference type="ARBA" id="ARBA00022617"/>
    </source>
</evidence>
<protein>
    <submittedName>
        <fullName evidence="14">Cytochrome bd-I ubiquinol oxidase subunit 1 apoprotein</fullName>
    </submittedName>
</protein>
<feature type="transmembrane region" description="Helical" evidence="12">
    <location>
        <begin position="371"/>
        <end position="392"/>
    </location>
</feature>
<dbReference type="GO" id="GO:0016682">
    <property type="term" value="F:oxidoreductase activity, acting on diphenols and related substances as donors, oxygen as acceptor"/>
    <property type="evidence" value="ECO:0007669"/>
    <property type="project" value="TreeGrafter"/>
</dbReference>
<evidence type="ECO:0000256" key="11">
    <source>
        <dbReference type="ARBA" id="ARBA00023136"/>
    </source>
</evidence>
<organism evidence="14 15">
    <name type="scientific">Rhodoglobus vestalii</name>
    <dbReference type="NCBI Taxonomy" id="193384"/>
    <lineage>
        <taxon>Bacteria</taxon>
        <taxon>Bacillati</taxon>
        <taxon>Actinomycetota</taxon>
        <taxon>Actinomycetes</taxon>
        <taxon>Micrococcales</taxon>
        <taxon>Microbacteriaceae</taxon>
        <taxon>Rhodoglobus</taxon>
    </lineage>
</organism>
<dbReference type="OrthoDB" id="9807042at2"/>
<dbReference type="RefSeq" id="WP_141990199.1">
    <property type="nucleotide sequence ID" value="NZ_VFRA01000001.1"/>
</dbReference>
<evidence type="ECO:0000256" key="7">
    <source>
        <dbReference type="ARBA" id="ARBA00022723"/>
    </source>
</evidence>
<dbReference type="InterPro" id="IPR002585">
    <property type="entry name" value="Cyt-d_ubiquinol_oxidase_su_1"/>
</dbReference>
<evidence type="ECO:0000256" key="8">
    <source>
        <dbReference type="ARBA" id="ARBA00022982"/>
    </source>
</evidence>
<dbReference type="Pfam" id="PF01654">
    <property type="entry name" value="Cyt_bd_oxida_I"/>
    <property type="match status" value="1"/>
</dbReference>
<dbReference type="GO" id="GO:0020037">
    <property type="term" value="F:heme binding"/>
    <property type="evidence" value="ECO:0007669"/>
    <property type="project" value="TreeGrafter"/>
</dbReference>
<feature type="compositionally biased region" description="Low complexity" evidence="13">
    <location>
        <begin position="524"/>
        <end position="533"/>
    </location>
</feature>
<feature type="transmembrane region" description="Helical" evidence="12">
    <location>
        <begin position="127"/>
        <end position="150"/>
    </location>
</feature>
<name>A0A8H2PYI0_9MICO</name>
<keyword evidence="8 12" id="KW-0249">Electron transport</keyword>
<evidence type="ECO:0000256" key="9">
    <source>
        <dbReference type="ARBA" id="ARBA00022989"/>
    </source>
</evidence>
<dbReference type="PIRSF" id="PIRSF006446">
    <property type="entry name" value="Cyt_quinol_oxidase_1"/>
    <property type="match status" value="1"/>
</dbReference>
<dbReference type="GO" id="GO:0005886">
    <property type="term" value="C:plasma membrane"/>
    <property type="evidence" value="ECO:0007669"/>
    <property type="project" value="UniProtKB-SubCell"/>
</dbReference>
<feature type="transmembrane region" description="Helical" evidence="12">
    <location>
        <begin position="404"/>
        <end position="426"/>
    </location>
</feature>
<feature type="transmembrane region" description="Helical" evidence="12">
    <location>
        <begin position="239"/>
        <end position="260"/>
    </location>
</feature>
<keyword evidence="9 12" id="KW-1133">Transmembrane helix</keyword>
<reference evidence="14 15" key="1">
    <citation type="submission" date="2019-06" db="EMBL/GenBank/DDBJ databases">
        <title>Sequencing the genomes of 1000 actinobacteria strains.</title>
        <authorList>
            <person name="Klenk H.-P."/>
        </authorList>
    </citation>
    <scope>NUCLEOTIDE SEQUENCE [LARGE SCALE GENOMIC DNA]</scope>
    <source>
        <strain evidence="14 15">DSM 21947</strain>
    </source>
</reference>
<keyword evidence="11 12" id="KW-0472">Membrane</keyword>
<evidence type="ECO:0000256" key="2">
    <source>
        <dbReference type="ARBA" id="ARBA00009819"/>
    </source>
</evidence>
<dbReference type="EMBL" id="VFRA01000001">
    <property type="protein sequence ID" value="TQO19748.1"/>
    <property type="molecule type" value="Genomic_DNA"/>
</dbReference>
<dbReference type="GO" id="GO:0046872">
    <property type="term" value="F:metal ion binding"/>
    <property type="evidence" value="ECO:0007669"/>
    <property type="project" value="UniProtKB-UniRule"/>
</dbReference>
<keyword evidence="7 12" id="KW-0479">Metal-binding</keyword>
<evidence type="ECO:0000313" key="15">
    <source>
        <dbReference type="Proteomes" id="UP000316560"/>
    </source>
</evidence>
<comment type="subcellular location">
    <subcellularLocation>
        <location evidence="1">Cell membrane</location>
        <topology evidence="1">Multi-pass membrane protein</topology>
    </subcellularLocation>
</comment>
<dbReference type="GO" id="GO:0019646">
    <property type="term" value="P:aerobic electron transport chain"/>
    <property type="evidence" value="ECO:0007669"/>
    <property type="project" value="InterPro"/>
</dbReference>
<dbReference type="GO" id="GO:0070069">
    <property type="term" value="C:cytochrome complex"/>
    <property type="evidence" value="ECO:0007669"/>
    <property type="project" value="UniProtKB-UniRule"/>
</dbReference>
<proteinExistence type="inferred from homology"/>
<feature type="transmembrane region" description="Helical" evidence="12">
    <location>
        <begin position="53"/>
        <end position="71"/>
    </location>
</feature>
<feature type="transmembrane region" description="Helical" evidence="12">
    <location>
        <begin position="465"/>
        <end position="482"/>
    </location>
</feature>
<feature type="transmembrane region" description="Helical" evidence="12">
    <location>
        <begin position="180"/>
        <end position="202"/>
    </location>
</feature>
<accession>A0A8H2PYI0</accession>
<sequence length="548" mass="59538">MDPLEIARWQFGITTVYHFIMVPLTLGLGPVLALMQTQWVRTGDEKWLRMTKFWGKLYLINFIMGVATGLVQEFQFGMAWSEYSRFVGDVFGAPLAMEGLLAFFFESVFLGLWIFGWDRLPKKIHLATLWIAVAGSVVSAFFIIVANSWMQHPVGVELVDGRPVMNDIWAVLTNNTALAAYSHTIMGALAVGAGFVVGISWYQLWQRRRDGIDSVDAAGRVVVGENASIAGRDRADHSVWLTSIRIAAVVAMVGFGGVAITGDVQAKLMFDQQPLKMAAAEAACQDGTSFSVLSIGNLGSQNCDDVVGIIEIPGILSFLAHGDFDTEIKGVNTLIPEYQELYGTNLPDDPLYGERAGMEINYLPIMEVTYWGFRLMIGFGMLAAAFAALTLWIVRKGTVPRSKLLMGTALLSIAAPFGANIAGWVFTEMGRQPFVVVPNPNPSGVDGVFMFTAAAVSPGVSGEEIIFSLVSLALVYAFLLVFEIKLLVRYVRGGVASAMPELVHPDGDGHGHDDGHSDGGDGGDPNNPNNPDNPNRPDRRDDVLAFAY</sequence>
<evidence type="ECO:0000256" key="1">
    <source>
        <dbReference type="ARBA" id="ARBA00004651"/>
    </source>
</evidence>
<feature type="region of interest" description="Disordered" evidence="13">
    <location>
        <begin position="502"/>
        <end position="541"/>
    </location>
</feature>
<evidence type="ECO:0000256" key="3">
    <source>
        <dbReference type="ARBA" id="ARBA00022448"/>
    </source>
</evidence>
<comment type="similarity">
    <text evidence="2 12">Belongs to the cytochrome ubiquinol oxidase subunit 1 family.</text>
</comment>
<dbReference type="PANTHER" id="PTHR30365">
    <property type="entry name" value="CYTOCHROME D UBIQUINOL OXIDASE"/>
    <property type="match status" value="1"/>
</dbReference>
<dbReference type="Proteomes" id="UP000316560">
    <property type="component" value="Unassembled WGS sequence"/>
</dbReference>
<keyword evidence="15" id="KW-1185">Reference proteome</keyword>
<evidence type="ECO:0000256" key="4">
    <source>
        <dbReference type="ARBA" id="ARBA00022475"/>
    </source>
</evidence>
<evidence type="ECO:0000313" key="14">
    <source>
        <dbReference type="EMBL" id="TQO19748.1"/>
    </source>
</evidence>
<keyword evidence="3 12" id="KW-0813">Transport</keyword>
<evidence type="ECO:0000256" key="12">
    <source>
        <dbReference type="PIRNR" id="PIRNR006446"/>
    </source>
</evidence>
<feature type="transmembrane region" description="Helical" evidence="12">
    <location>
        <begin position="12"/>
        <end position="33"/>
    </location>
</feature>
<dbReference type="GO" id="GO:0009055">
    <property type="term" value="F:electron transfer activity"/>
    <property type="evidence" value="ECO:0007669"/>
    <property type="project" value="UniProtKB-UniRule"/>
</dbReference>
<evidence type="ECO:0000256" key="6">
    <source>
        <dbReference type="ARBA" id="ARBA00022692"/>
    </source>
</evidence>
<evidence type="ECO:0000256" key="13">
    <source>
        <dbReference type="SAM" id="MobiDB-lite"/>
    </source>
</evidence>
<keyword evidence="5 12" id="KW-0349">Heme</keyword>
<keyword evidence="6 12" id="KW-0812">Transmembrane</keyword>
<dbReference type="PANTHER" id="PTHR30365:SF15">
    <property type="entry name" value="CYTOCHROME BD UBIQUINOL OXIDASE SUBUNIT 1"/>
    <property type="match status" value="1"/>
</dbReference>
<gene>
    <name evidence="14" type="ORF">FB472_1324</name>
</gene>
<keyword evidence="4 12" id="KW-1003">Cell membrane</keyword>
<feature type="compositionally biased region" description="Basic and acidic residues" evidence="13">
    <location>
        <begin position="503"/>
        <end position="519"/>
    </location>
</feature>
<comment type="caution">
    <text evidence="14">The sequence shown here is derived from an EMBL/GenBank/DDBJ whole genome shotgun (WGS) entry which is preliminary data.</text>
</comment>
<keyword evidence="10 12" id="KW-0408">Iron</keyword>